<dbReference type="EMBL" id="AWSU01000057">
    <property type="protein sequence ID" value="ERI79761.1"/>
    <property type="molecule type" value="Genomic_DNA"/>
</dbReference>
<accession>A0ABC9U266</accession>
<gene>
    <name evidence="1" type="ORF">CLOSYM_00700</name>
</gene>
<evidence type="ECO:0000313" key="2">
    <source>
        <dbReference type="Proteomes" id="UP000016491"/>
    </source>
</evidence>
<organism evidence="1 2">
    <name type="scientific">[Clostridium] symbiosum ATCC 14940</name>
    <dbReference type="NCBI Taxonomy" id="411472"/>
    <lineage>
        <taxon>Bacteria</taxon>
        <taxon>Bacillati</taxon>
        <taxon>Bacillota</taxon>
        <taxon>Clostridia</taxon>
        <taxon>Lachnospirales</taxon>
        <taxon>Lachnospiraceae</taxon>
        <taxon>Otoolea</taxon>
    </lineage>
</organism>
<evidence type="ECO:0000313" key="1">
    <source>
        <dbReference type="EMBL" id="ERI79761.1"/>
    </source>
</evidence>
<reference evidence="1 2" key="1">
    <citation type="submission" date="2013-07" db="EMBL/GenBank/DDBJ databases">
        <authorList>
            <person name="Weinstock G."/>
            <person name="Sodergren E."/>
            <person name="Wylie T."/>
            <person name="Fulton L."/>
            <person name="Fulton R."/>
            <person name="Fronick C."/>
            <person name="O'Laughlin M."/>
            <person name="Godfrey J."/>
            <person name="Miner T."/>
            <person name="Herter B."/>
            <person name="Appelbaum E."/>
            <person name="Cordes M."/>
            <person name="Lek S."/>
            <person name="Wollam A."/>
            <person name="Pepin K.H."/>
            <person name="Palsikar V.B."/>
            <person name="Mitreva M."/>
            <person name="Wilson R.K."/>
        </authorList>
    </citation>
    <scope>NUCLEOTIDE SEQUENCE [LARGE SCALE GENOMIC DNA]</scope>
    <source>
        <strain evidence="1 2">ATCC 14940</strain>
    </source>
</reference>
<proteinExistence type="predicted"/>
<comment type="caution">
    <text evidence="1">The sequence shown here is derived from an EMBL/GenBank/DDBJ whole genome shotgun (WGS) entry which is preliminary data.</text>
</comment>
<dbReference type="AlphaFoldDB" id="A0ABC9U266"/>
<sequence>MRSNPVSKGSKDLLPPTSYHYNRYIVTIAVDSFQQEGDAITEYIIKKTQRNCHSLGFCYAIRT</sequence>
<name>A0ABC9U266_CLOSY</name>
<protein>
    <submittedName>
        <fullName evidence="1">Uncharacterized protein</fullName>
    </submittedName>
</protein>
<dbReference type="Proteomes" id="UP000016491">
    <property type="component" value="Unassembled WGS sequence"/>
</dbReference>